<dbReference type="GO" id="GO:0032588">
    <property type="term" value="C:trans-Golgi network membrane"/>
    <property type="evidence" value="ECO:0007669"/>
    <property type="project" value="InterPro"/>
</dbReference>
<feature type="domain" description="Aftiphilin clathrin-binding box" evidence="2">
    <location>
        <begin position="325"/>
        <end position="397"/>
    </location>
</feature>
<dbReference type="AlphaFoldDB" id="E0VJ26"/>
<dbReference type="GO" id="GO:0030276">
    <property type="term" value="F:clathrin binding"/>
    <property type="evidence" value="ECO:0007669"/>
    <property type="project" value="InterPro"/>
</dbReference>
<dbReference type="Proteomes" id="UP000009046">
    <property type="component" value="Unassembled WGS sequence"/>
</dbReference>
<sequence length="538" mass="60111">MSNIMPFIMSSPPPIDDNEEDEDDEFGDFRMAEHSFALNEYNPVSESPDSVDPVKSWEAELNVSSSEKPNEYYQNFVNINENLSNLEEESNKIVNTIDSTISFSESSFNDFEESVSDRKQTAINFTENLVEKFESGVNKLGPETALNVTSNATETTSNDTHNLEEISEKTIVDSHTNNEQFHELKSLPEEISEINKETVIVNNLSTESSSELISNSSQENVISTVNENDEYSDFTDFTSGNKLNFVQQTEVADREPNAVNNLDENEVDDFNDFQGIVSESSPTKEPTVQETLKLMFNSSHEEPTNIEEVNGAPLTDTLHSCLDDSSSVWGLLKELEASHALLYQWSNSQSNKILLSSLNIDCRNIFFGAKWNLCVPRFAANLGVNPLEPVKANENSKFAQSNFPKTESTVEEVVPAAQFDWNGSGLTNPLDNEKNIDNSNVFISAEDSKNIIVPDCQLNQIEELIDSSQLGNELQNENVEIKSSSITSSIVQQNLKNSNETKAEAYAVVESLPDLSFLSARKLMHVANENINRWRIGN</sequence>
<organism>
    <name type="scientific">Pediculus humanus subsp. corporis</name>
    <name type="common">Body louse</name>
    <dbReference type="NCBI Taxonomy" id="121224"/>
    <lineage>
        <taxon>Eukaryota</taxon>
        <taxon>Metazoa</taxon>
        <taxon>Ecdysozoa</taxon>
        <taxon>Arthropoda</taxon>
        <taxon>Hexapoda</taxon>
        <taxon>Insecta</taxon>
        <taxon>Pterygota</taxon>
        <taxon>Neoptera</taxon>
        <taxon>Paraneoptera</taxon>
        <taxon>Psocodea</taxon>
        <taxon>Troctomorpha</taxon>
        <taxon>Phthiraptera</taxon>
        <taxon>Anoplura</taxon>
        <taxon>Pediculidae</taxon>
        <taxon>Pediculus</taxon>
    </lineage>
</organism>
<dbReference type="eggNOG" id="ENOG502QPXF">
    <property type="taxonomic scope" value="Eukaryota"/>
</dbReference>
<proteinExistence type="predicted"/>
<name>E0VJ26_PEDHC</name>
<dbReference type="EnsemblMetazoa" id="PHUM237370-RA">
    <property type="protein sequence ID" value="PHUM237370-PA"/>
    <property type="gene ID" value="PHUM237370"/>
</dbReference>
<reference evidence="4" key="3">
    <citation type="submission" date="2021-02" db="UniProtKB">
        <authorList>
            <consortium name="EnsemblMetazoa"/>
        </authorList>
    </citation>
    <scope>IDENTIFICATION</scope>
    <source>
        <strain evidence="4">USDA</strain>
    </source>
</reference>
<dbReference type="EMBL" id="DS235219">
    <property type="protein sequence ID" value="EEB13382.1"/>
    <property type="molecule type" value="Genomic_DNA"/>
</dbReference>
<evidence type="ECO:0000313" key="5">
    <source>
        <dbReference type="Proteomes" id="UP000009046"/>
    </source>
</evidence>
<protein>
    <recommendedName>
        <fullName evidence="2">Aftiphilin clathrin-binding box domain-containing protein</fullName>
    </recommendedName>
</protein>
<dbReference type="GO" id="GO:0030121">
    <property type="term" value="C:AP-1 adaptor complex"/>
    <property type="evidence" value="ECO:0007669"/>
    <property type="project" value="TreeGrafter"/>
</dbReference>
<dbReference type="RefSeq" id="XP_002426120.1">
    <property type="nucleotide sequence ID" value="XM_002426075.1"/>
</dbReference>
<dbReference type="KEGG" id="phu:Phum_PHUM237370"/>
<dbReference type="PANTHER" id="PTHR16156:SF10">
    <property type="entry name" value="AFTIPHILIN-RELATED"/>
    <property type="match status" value="1"/>
</dbReference>
<dbReference type="CTD" id="8230396"/>
<gene>
    <name evidence="4" type="primary">8230396</name>
    <name evidence="3" type="ORF">Phum_PHUM237370</name>
</gene>
<evidence type="ECO:0000313" key="4">
    <source>
        <dbReference type="EnsemblMetazoa" id="PHUM237370-PA"/>
    </source>
</evidence>
<dbReference type="Pfam" id="PF15045">
    <property type="entry name" value="Clathrin_bdg"/>
    <property type="match status" value="1"/>
</dbReference>
<evidence type="ECO:0000256" key="1">
    <source>
        <dbReference type="SAM" id="MobiDB-lite"/>
    </source>
</evidence>
<dbReference type="HOGENOM" id="CLU_506534_0_0_1"/>
<dbReference type="PANTHER" id="PTHR16156">
    <property type="entry name" value="AFTIPHILIN A-RELATED"/>
    <property type="match status" value="1"/>
</dbReference>
<dbReference type="InterPro" id="IPR046359">
    <property type="entry name" value="Aftin-like"/>
</dbReference>
<accession>E0VJ26</accession>
<reference evidence="3" key="2">
    <citation type="submission" date="2007-04" db="EMBL/GenBank/DDBJ databases">
        <title>The genome of the human body louse.</title>
        <authorList>
            <consortium name="The Human Body Louse Genome Consortium"/>
            <person name="Kirkness E."/>
            <person name="Walenz B."/>
            <person name="Hass B."/>
            <person name="Bruggner R."/>
            <person name="Strausberg R."/>
        </authorList>
    </citation>
    <scope>NUCLEOTIDE SEQUENCE</scope>
    <source>
        <strain evidence="3">USDA</strain>
    </source>
</reference>
<evidence type="ECO:0000259" key="2">
    <source>
        <dbReference type="Pfam" id="PF15045"/>
    </source>
</evidence>
<feature type="compositionally biased region" description="Low complexity" evidence="1">
    <location>
        <begin position="1"/>
        <end position="10"/>
    </location>
</feature>
<dbReference type="GeneID" id="8230396"/>
<dbReference type="STRING" id="121224.E0VJ26"/>
<dbReference type="InterPro" id="IPR029205">
    <property type="entry name" value="Clathrin-bd"/>
</dbReference>
<reference evidence="3" key="1">
    <citation type="submission" date="2007-04" db="EMBL/GenBank/DDBJ databases">
        <title>Annotation of Pediculus humanus corporis strain USDA.</title>
        <authorList>
            <person name="Kirkness E."/>
            <person name="Hannick L."/>
            <person name="Hass B."/>
            <person name="Bruggner R."/>
            <person name="Lawson D."/>
            <person name="Bidwell S."/>
            <person name="Joardar V."/>
            <person name="Caler E."/>
            <person name="Walenz B."/>
            <person name="Inman J."/>
            <person name="Schobel S."/>
            <person name="Galinsky K."/>
            <person name="Amedeo P."/>
            <person name="Strausberg R."/>
        </authorList>
    </citation>
    <scope>NUCLEOTIDE SEQUENCE</scope>
    <source>
        <strain evidence="3">USDA</strain>
    </source>
</reference>
<dbReference type="OMA" id="GYSESCA"/>
<keyword evidence="5" id="KW-1185">Reference proteome</keyword>
<evidence type="ECO:0000313" key="3">
    <source>
        <dbReference type="EMBL" id="EEB13382.1"/>
    </source>
</evidence>
<dbReference type="OrthoDB" id="5917212at2759"/>
<dbReference type="InParanoid" id="E0VJ26"/>
<dbReference type="VEuPathDB" id="VectorBase:PHUM237370"/>
<feature type="region of interest" description="Disordered" evidence="1">
    <location>
        <begin position="1"/>
        <end position="24"/>
    </location>
</feature>
<dbReference type="EMBL" id="AAZO01002754">
    <property type="status" value="NOT_ANNOTATED_CDS"/>
    <property type="molecule type" value="Genomic_DNA"/>
</dbReference>